<dbReference type="Proteomes" id="UP001257914">
    <property type="component" value="Unassembled WGS sequence"/>
</dbReference>
<dbReference type="Pfam" id="PF01103">
    <property type="entry name" value="Omp85"/>
    <property type="match status" value="1"/>
</dbReference>
<keyword evidence="3 8" id="KW-0812">Transmembrane</keyword>
<dbReference type="InterPro" id="IPR010827">
    <property type="entry name" value="BamA/TamA_POTRA"/>
</dbReference>
<dbReference type="InterPro" id="IPR023707">
    <property type="entry name" value="OM_assembly_BamA"/>
</dbReference>
<comment type="function">
    <text evidence="8">Part of the outer membrane protein assembly complex, which is involved in assembly and insertion of beta-barrel proteins into the outer membrane.</text>
</comment>
<evidence type="ECO:0000256" key="9">
    <source>
        <dbReference type="NCBIfam" id="TIGR03303"/>
    </source>
</evidence>
<feature type="domain" description="POTRA" evidence="10">
    <location>
        <begin position="347"/>
        <end position="421"/>
    </location>
</feature>
<sequence precursor="true">MKHIVVSIVLFSLSWFTSANSQNFKVQDIQITGLQRVALGAALTNVPFSVGDQVSEFVVAQSIKSLFKSGYFADVKAYRDGDVVIYLVTERPTISEIEFDGNSDIKDEQLQTSLDDSNIRIGEALDKTVITNIETGLTDFYHSVGKYNATVEAKITYLPRNRVRLNFNFEEGDAAKIKQINIVGNKVFTDEELLGKIESKFNLDWWQFTSNDRYQKQALQGDIEIIRDYYLAKGYLKFDIESTQVSVDPNKEAVYITFNVVEDEPYTVTGFEFIGDLLGQEEFLTKIVPIRVNELYNGEVITYTEEMITRYLARFGYANAKVETIPDLNEETNEVALTISVDPGKRVYVNRITFEGNFGTSDEVLRREMRQFEGATLSNDLLEASKSYIQRLKYIETVDFKVNDIPGVDDAVNVVFTIKEQSSGSFQAGVSYGDYTGLAFNAAVQQDNFLGTGNQIGISVNTWKAQQTVSLNYTDNYFTDDGVSLGGQISFSNYDASKVNLVSYSQKKVVVGPTLSWPIMENNRINVGLYYNNLELSQLQPYDQIQTFSSSFIDPNNPDAKFKFENLEASLGWSRSTLNRGVFPSGGSSQYLGLKAAIPGSDVQYFKANFDSKFYFPLTQSHKWVFLTRLEMNYGNGYGTLDGNDQTLPFWENMQQRSTDLRGFESNTIGPKGIIRTKRVVSGGPDGFGGTSQVVLGDEFDTISTTYRATGGNASFFGGLELITPTPFLSDEFSNSVRTSFFVDAGNVWDTEFDLDNYSNLSATEQSKLTDFSDPGRYRSSAGMSIQWLSPMGPMVFTWSKPIKEYDGDEHEFFSFNIGTTF</sequence>
<comment type="subcellular location">
    <subcellularLocation>
        <location evidence="8">Cell outer membrane</location>
    </subcellularLocation>
    <subcellularLocation>
        <location evidence="1">Membrane</location>
    </subcellularLocation>
</comment>
<evidence type="ECO:0000256" key="7">
    <source>
        <dbReference type="ARBA" id="ARBA00023237"/>
    </source>
</evidence>
<name>A0ABU3QZV7_9GAMM</name>
<dbReference type="PROSITE" id="PS51779">
    <property type="entry name" value="POTRA"/>
    <property type="match status" value="5"/>
</dbReference>
<dbReference type="InterPro" id="IPR039910">
    <property type="entry name" value="D15-like"/>
</dbReference>
<evidence type="ECO:0000256" key="3">
    <source>
        <dbReference type="ARBA" id="ARBA00022692"/>
    </source>
</evidence>
<keyword evidence="12" id="KW-1185">Reference proteome</keyword>
<keyword evidence="2 8" id="KW-1134">Transmembrane beta strand</keyword>
<comment type="caution">
    <text evidence="11">The sequence shown here is derived from an EMBL/GenBank/DDBJ whole genome shotgun (WGS) entry which is preliminary data.</text>
</comment>
<comment type="similarity">
    <text evidence="8">Belongs to the BamA family.</text>
</comment>
<comment type="subunit">
    <text evidence="8">Part of the Bam complex.</text>
</comment>
<reference evidence="11 12" key="1">
    <citation type="submission" date="2023-10" db="EMBL/GenBank/DDBJ databases">
        <title>Psychrosphaera aquimaarina strain SW33 isolated from seawater.</title>
        <authorList>
            <person name="Bayburt H."/>
            <person name="Kim J.M."/>
            <person name="Choi B.J."/>
            <person name="Jeon C.O."/>
        </authorList>
    </citation>
    <scope>NUCLEOTIDE SEQUENCE [LARGE SCALE GENOMIC DNA]</scope>
    <source>
        <strain evidence="11 12">KCTC 52743</strain>
    </source>
</reference>
<keyword evidence="4 8" id="KW-0732">Signal</keyword>
<accession>A0ABU3QZV7</accession>
<feature type="domain" description="POTRA" evidence="10">
    <location>
        <begin position="24"/>
        <end position="91"/>
    </location>
</feature>
<evidence type="ECO:0000256" key="2">
    <source>
        <dbReference type="ARBA" id="ARBA00022452"/>
    </source>
</evidence>
<dbReference type="PANTHER" id="PTHR12815">
    <property type="entry name" value="SORTING AND ASSEMBLY MACHINERY SAMM50 PROTEIN FAMILY MEMBER"/>
    <property type="match status" value="1"/>
</dbReference>
<evidence type="ECO:0000256" key="5">
    <source>
        <dbReference type="ARBA" id="ARBA00022737"/>
    </source>
</evidence>
<evidence type="ECO:0000256" key="8">
    <source>
        <dbReference type="HAMAP-Rule" id="MF_01430"/>
    </source>
</evidence>
<proteinExistence type="inferred from homology"/>
<dbReference type="RefSeq" id="WP_216054171.1">
    <property type="nucleotide sequence ID" value="NZ_JAWCUA010000007.1"/>
</dbReference>
<dbReference type="PANTHER" id="PTHR12815:SF23">
    <property type="entry name" value="OUTER MEMBRANE PROTEIN ASSEMBLY FACTOR BAMA"/>
    <property type="match status" value="1"/>
</dbReference>
<dbReference type="EMBL" id="JAWCUA010000007">
    <property type="protein sequence ID" value="MDU0112978.1"/>
    <property type="molecule type" value="Genomic_DNA"/>
</dbReference>
<dbReference type="NCBIfam" id="TIGR03303">
    <property type="entry name" value="OM_YaeT"/>
    <property type="match status" value="1"/>
</dbReference>
<organism evidence="11 12">
    <name type="scientific">Psychrosphaera aquimarina</name>
    <dbReference type="NCBI Taxonomy" id="2044854"/>
    <lineage>
        <taxon>Bacteria</taxon>
        <taxon>Pseudomonadati</taxon>
        <taxon>Pseudomonadota</taxon>
        <taxon>Gammaproteobacteria</taxon>
        <taxon>Alteromonadales</taxon>
        <taxon>Pseudoalteromonadaceae</taxon>
        <taxon>Psychrosphaera</taxon>
    </lineage>
</organism>
<dbReference type="InterPro" id="IPR034746">
    <property type="entry name" value="POTRA"/>
</dbReference>
<keyword evidence="5 8" id="KW-0677">Repeat</keyword>
<dbReference type="Pfam" id="PF07244">
    <property type="entry name" value="POTRA"/>
    <property type="match status" value="4"/>
</dbReference>
<feature type="chain" id="PRO_5044901328" description="Outer membrane protein assembly factor BamA" evidence="8">
    <location>
        <begin position="22"/>
        <end position="822"/>
    </location>
</feature>
<evidence type="ECO:0000313" key="11">
    <source>
        <dbReference type="EMBL" id="MDU0112978.1"/>
    </source>
</evidence>
<feature type="domain" description="POTRA" evidence="10">
    <location>
        <begin position="266"/>
        <end position="344"/>
    </location>
</feature>
<evidence type="ECO:0000313" key="12">
    <source>
        <dbReference type="Proteomes" id="UP001257914"/>
    </source>
</evidence>
<keyword evidence="7 8" id="KW-0998">Cell outer membrane</keyword>
<feature type="domain" description="POTRA" evidence="10">
    <location>
        <begin position="92"/>
        <end position="172"/>
    </location>
</feature>
<dbReference type="InterPro" id="IPR000184">
    <property type="entry name" value="Bac_surfAg_D15"/>
</dbReference>
<evidence type="ECO:0000256" key="4">
    <source>
        <dbReference type="ARBA" id="ARBA00022729"/>
    </source>
</evidence>
<evidence type="ECO:0000259" key="10">
    <source>
        <dbReference type="PROSITE" id="PS51779"/>
    </source>
</evidence>
<feature type="signal peptide" evidence="8">
    <location>
        <begin position="1"/>
        <end position="21"/>
    </location>
</feature>
<dbReference type="HAMAP" id="MF_01430">
    <property type="entry name" value="OM_assembly_BamA"/>
    <property type="match status" value="1"/>
</dbReference>
<evidence type="ECO:0000256" key="1">
    <source>
        <dbReference type="ARBA" id="ARBA00004370"/>
    </source>
</evidence>
<keyword evidence="6 8" id="KW-0472">Membrane</keyword>
<dbReference type="PIRSF" id="PIRSF006076">
    <property type="entry name" value="OM_assembly_OMP85"/>
    <property type="match status" value="1"/>
</dbReference>
<protein>
    <recommendedName>
        <fullName evidence="8 9">Outer membrane protein assembly factor BamA</fullName>
    </recommendedName>
</protein>
<feature type="domain" description="POTRA" evidence="10">
    <location>
        <begin position="175"/>
        <end position="263"/>
    </location>
</feature>
<gene>
    <name evidence="8 11" type="primary">bamA</name>
    <name evidence="11" type="ORF">RT723_08205</name>
</gene>
<evidence type="ECO:0000256" key="6">
    <source>
        <dbReference type="ARBA" id="ARBA00023136"/>
    </source>
</evidence>